<dbReference type="SUPFAM" id="SSF51735">
    <property type="entry name" value="NAD(P)-binding Rossmann-fold domains"/>
    <property type="match status" value="1"/>
</dbReference>
<name>A0A9N8H5X2_9STRA</name>
<proteinExistence type="inferred from homology"/>
<dbReference type="CDD" id="cd05233">
    <property type="entry name" value="SDR_c"/>
    <property type="match status" value="1"/>
</dbReference>
<dbReference type="PRINTS" id="PR00081">
    <property type="entry name" value="GDHRDH"/>
</dbReference>
<dbReference type="AlphaFoldDB" id="A0A9N8H5X2"/>
<keyword evidence="5" id="KW-1185">Reference proteome</keyword>
<dbReference type="EMBL" id="CAICTM010000032">
    <property type="protein sequence ID" value="CAB9498163.1"/>
    <property type="molecule type" value="Genomic_DNA"/>
</dbReference>
<dbReference type="PANTHER" id="PTHR42879">
    <property type="entry name" value="3-OXOACYL-(ACYL-CARRIER-PROTEIN) REDUCTASE"/>
    <property type="match status" value="1"/>
</dbReference>
<dbReference type="InterPro" id="IPR036291">
    <property type="entry name" value="NAD(P)-bd_dom_sf"/>
</dbReference>
<evidence type="ECO:0000256" key="1">
    <source>
        <dbReference type="ARBA" id="ARBA00006484"/>
    </source>
</evidence>
<accession>A0A9N8H5X2</accession>
<gene>
    <name evidence="4" type="ORF">SEMRO_32_G021000.1</name>
</gene>
<evidence type="ECO:0000313" key="5">
    <source>
        <dbReference type="Proteomes" id="UP001153069"/>
    </source>
</evidence>
<organism evidence="4 5">
    <name type="scientific">Seminavis robusta</name>
    <dbReference type="NCBI Taxonomy" id="568900"/>
    <lineage>
        <taxon>Eukaryota</taxon>
        <taxon>Sar</taxon>
        <taxon>Stramenopiles</taxon>
        <taxon>Ochrophyta</taxon>
        <taxon>Bacillariophyta</taxon>
        <taxon>Bacillariophyceae</taxon>
        <taxon>Bacillariophycidae</taxon>
        <taxon>Naviculales</taxon>
        <taxon>Naviculaceae</taxon>
        <taxon>Seminavis</taxon>
    </lineage>
</organism>
<comment type="caution">
    <text evidence="4">The sequence shown here is derived from an EMBL/GenBank/DDBJ whole genome shotgun (WGS) entry which is preliminary data.</text>
</comment>
<dbReference type="InterPro" id="IPR002347">
    <property type="entry name" value="SDR_fam"/>
</dbReference>
<evidence type="ECO:0000313" key="4">
    <source>
        <dbReference type="EMBL" id="CAB9498163.1"/>
    </source>
</evidence>
<dbReference type="Gene3D" id="3.40.50.720">
    <property type="entry name" value="NAD(P)-binding Rossmann-like Domain"/>
    <property type="match status" value="1"/>
</dbReference>
<protein>
    <recommendedName>
        <fullName evidence="2">3-oxoacyl-[acyl-carrier-protein] reductase</fullName>
        <ecNumber evidence="2">1.1.1.100</ecNumber>
    </recommendedName>
</protein>
<dbReference type="Pfam" id="PF00106">
    <property type="entry name" value="adh_short"/>
    <property type="match status" value="1"/>
</dbReference>
<sequence>MDLKLKDKLVVVTGSTGDGIGKHIAEELFRQGAYVVINGRSQGSVDKTIADITKSNASVAEDASTKLIGVPGDVSSEEGSNKFIAALEEVETKIGTKLYGLVNNVGIFEAKEFTEIADDKWIEYYQTNTMSGVRLSRHFLPLMKERNEGRILFISSECGLRPLPHMLPYGVSKTSQIALARGLAEMTKGTAVTVNSILPGPTMTGGVRKYMQEFAEMHKIASMEEAVATYFKDAEPTSLLQRFLDPNEVAAVTVFTLSPLAAGVNGACQMVDGGVVRHI</sequence>
<dbReference type="OrthoDB" id="1393670at2759"/>
<comment type="catalytic activity">
    <reaction evidence="3">
        <text>a (3R)-hydroxyacyl-[ACP] + NADP(+) = a 3-oxoacyl-[ACP] + NADPH + H(+)</text>
        <dbReference type="Rhea" id="RHEA:17397"/>
        <dbReference type="Rhea" id="RHEA-COMP:9916"/>
        <dbReference type="Rhea" id="RHEA-COMP:9945"/>
        <dbReference type="ChEBI" id="CHEBI:15378"/>
        <dbReference type="ChEBI" id="CHEBI:57783"/>
        <dbReference type="ChEBI" id="CHEBI:58349"/>
        <dbReference type="ChEBI" id="CHEBI:78776"/>
        <dbReference type="ChEBI" id="CHEBI:78827"/>
        <dbReference type="EC" id="1.1.1.100"/>
    </reaction>
</comment>
<dbReference type="InterPro" id="IPR050259">
    <property type="entry name" value="SDR"/>
</dbReference>
<evidence type="ECO:0000256" key="2">
    <source>
        <dbReference type="ARBA" id="ARBA00012948"/>
    </source>
</evidence>
<reference evidence="4" key="1">
    <citation type="submission" date="2020-06" db="EMBL/GenBank/DDBJ databases">
        <authorList>
            <consortium name="Plant Systems Biology data submission"/>
        </authorList>
    </citation>
    <scope>NUCLEOTIDE SEQUENCE</scope>
    <source>
        <strain evidence="4">D6</strain>
    </source>
</reference>
<dbReference type="Proteomes" id="UP001153069">
    <property type="component" value="Unassembled WGS sequence"/>
</dbReference>
<dbReference type="GO" id="GO:0004316">
    <property type="term" value="F:3-oxoacyl-[acyl-carrier-protein] reductase (NADPH) activity"/>
    <property type="evidence" value="ECO:0007669"/>
    <property type="project" value="UniProtKB-EC"/>
</dbReference>
<dbReference type="EC" id="1.1.1.100" evidence="2"/>
<comment type="similarity">
    <text evidence="1">Belongs to the short-chain dehydrogenases/reductases (SDR) family.</text>
</comment>
<evidence type="ECO:0000256" key="3">
    <source>
        <dbReference type="ARBA" id="ARBA00048508"/>
    </source>
</evidence>